<dbReference type="Proteomes" id="UP000195221">
    <property type="component" value="Unassembled WGS sequence"/>
</dbReference>
<dbReference type="InterPro" id="IPR008462">
    <property type="entry name" value="CsbD"/>
</dbReference>
<keyword evidence="2" id="KW-1133">Transmembrane helix</keyword>
<dbReference type="EMBL" id="NBTZ01000038">
    <property type="protein sequence ID" value="OTP76269.1"/>
    <property type="molecule type" value="Genomic_DNA"/>
</dbReference>
<evidence type="ECO:0000256" key="1">
    <source>
        <dbReference type="ARBA" id="ARBA00009129"/>
    </source>
</evidence>
<feature type="domain" description="CsbD-like" evidence="3">
    <location>
        <begin position="33"/>
        <end position="84"/>
    </location>
</feature>
<accession>A0A242MXV9</accession>
<dbReference type="SUPFAM" id="SSF69047">
    <property type="entry name" value="Hypothetical protein YjbJ"/>
    <property type="match status" value="1"/>
</dbReference>
<evidence type="ECO:0000259" key="3">
    <source>
        <dbReference type="Pfam" id="PF05532"/>
    </source>
</evidence>
<sequence>MRWHGARRRSFIKRTVFGAFADQPEMEQKMDTNKAEGTVQEIAGKVQDAAGGVLGDTGTQVAGKARELSGKAQQLYADTTDIVRDKTTESPFTALAIVGGLGFLLGAMWASANSTPTQPYPTRYRGSDNY</sequence>
<keyword evidence="2" id="KW-0812">Transmembrane</keyword>
<gene>
    <name evidence="4" type="ORF">PAMC26577_11335</name>
</gene>
<name>A0A242MXV9_CABSO</name>
<comment type="caution">
    <text evidence="4">The sequence shown here is derived from an EMBL/GenBank/DDBJ whole genome shotgun (WGS) entry which is preliminary data.</text>
</comment>
<dbReference type="AlphaFoldDB" id="A0A242MXV9"/>
<evidence type="ECO:0000313" key="4">
    <source>
        <dbReference type="EMBL" id="OTP76269.1"/>
    </source>
</evidence>
<dbReference type="Gene3D" id="1.10.1470.10">
    <property type="entry name" value="YjbJ"/>
    <property type="match status" value="1"/>
</dbReference>
<evidence type="ECO:0000313" key="5">
    <source>
        <dbReference type="Proteomes" id="UP000195221"/>
    </source>
</evidence>
<proteinExistence type="inferred from homology"/>
<evidence type="ECO:0000256" key="2">
    <source>
        <dbReference type="SAM" id="Phobius"/>
    </source>
</evidence>
<dbReference type="InterPro" id="IPR036629">
    <property type="entry name" value="YjbJ_sf"/>
</dbReference>
<dbReference type="Pfam" id="PF05532">
    <property type="entry name" value="CsbD"/>
    <property type="match status" value="1"/>
</dbReference>
<reference evidence="4 5" key="1">
    <citation type="submission" date="2017-03" db="EMBL/GenBank/DDBJ databases">
        <title>Genome analysis of strain PAMC 26577.</title>
        <authorList>
            <person name="Oh H.-M."/>
            <person name="Yang J.-A."/>
        </authorList>
    </citation>
    <scope>NUCLEOTIDE SEQUENCE [LARGE SCALE GENOMIC DNA]</scope>
    <source>
        <strain evidence="4 5">PAMC 26577</strain>
    </source>
</reference>
<comment type="similarity">
    <text evidence="1">Belongs to the UPF0337 (CsbD) family.</text>
</comment>
<organism evidence="4 5">
    <name type="scientific">Caballeronia sordidicola</name>
    <name type="common">Burkholderia sordidicola</name>
    <dbReference type="NCBI Taxonomy" id="196367"/>
    <lineage>
        <taxon>Bacteria</taxon>
        <taxon>Pseudomonadati</taxon>
        <taxon>Pseudomonadota</taxon>
        <taxon>Betaproteobacteria</taxon>
        <taxon>Burkholderiales</taxon>
        <taxon>Burkholderiaceae</taxon>
        <taxon>Caballeronia</taxon>
    </lineage>
</organism>
<feature type="transmembrane region" description="Helical" evidence="2">
    <location>
        <begin position="92"/>
        <end position="112"/>
    </location>
</feature>
<protein>
    <recommendedName>
        <fullName evidence="3">CsbD-like domain-containing protein</fullName>
    </recommendedName>
</protein>
<keyword evidence="2" id="KW-0472">Membrane</keyword>